<dbReference type="InterPro" id="IPR005490">
    <property type="entry name" value="LD_TPept_cat_dom"/>
</dbReference>
<dbReference type="PANTHER" id="PTHR30582:SF4">
    <property type="entry name" value="L,D-TRANSPEPTIDASE YQJB-RELATED"/>
    <property type="match status" value="1"/>
</dbReference>
<evidence type="ECO:0000256" key="4">
    <source>
        <dbReference type="ARBA" id="ARBA00022984"/>
    </source>
</evidence>
<evidence type="ECO:0000256" key="2">
    <source>
        <dbReference type="ARBA" id="ARBA00022679"/>
    </source>
</evidence>
<evidence type="ECO:0000256" key="6">
    <source>
        <dbReference type="PROSITE-ProRule" id="PRU01373"/>
    </source>
</evidence>
<keyword evidence="9" id="KW-1185">Reference proteome</keyword>
<feature type="domain" description="L,D-TPase catalytic" evidence="7">
    <location>
        <begin position="24"/>
        <end position="144"/>
    </location>
</feature>
<comment type="pathway">
    <text evidence="1 6">Cell wall biogenesis; peptidoglycan biosynthesis.</text>
</comment>
<feature type="active site" description="Nucleophile" evidence="6">
    <location>
        <position position="120"/>
    </location>
</feature>
<evidence type="ECO:0000256" key="5">
    <source>
        <dbReference type="ARBA" id="ARBA00023316"/>
    </source>
</evidence>
<evidence type="ECO:0000259" key="7">
    <source>
        <dbReference type="PROSITE" id="PS52029"/>
    </source>
</evidence>
<reference evidence="8 9" key="1">
    <citation type="submission" date="2016-07" db="EMBL/GenBank/DDBJ databases">
        <authorList>
            <person name="Townsley L."/>
            <person name="Shank E.A."/>
        </authorList>
    </citation>
    <scope>NUCLEOTIDE SEQUENCE [LARGE SCALE GENOMIC DNA]</scope>
    <source>
        <strain evidence="8 9">CH01</strain>
    </source>
</reference>
<dbReference type="EMBL" id="MDKC01000001">
    <property type="protein sequence ID" value="ODG94093.1"/>
    <property type="molecule type" value="Genomic_DNA"/>
</dbReference>
<evidence type="ECO:0000256" key="1">
    <source>
        <dbReference type="ARBA" id="ARBA00004752"/>
    </source>
</evidence>
<sequence length="162" mass="17401">MLVSHYISQVVSSVKSSSTFSTGQLLMINTKTNKLTFYRNGNLVKTFTVATGKSSTPTPTGKFVISNKVKNRPWYKGNIPGGDPRNPLGKRWLGLSVGAAYGIHGNNKESSIGQSVSSGCVRMHNSEIQWLFEQVNVGTTVIIADSSNSNGEIAQSYGISIA</sequence>
<keyword evidence="4 6" id="KW-0573">Peptidoglycan synthesis</keyword>
<dbReference type="PROSITE" id="PS52029">
    <property type="entry name" value="LD_TPASE"/>
    <property type="match status" value="1"/>
</dbReference>
<dbReference type="InterPro" id="IPR050979">
    <property type="entry name" value="LD-transpeptidase"/>
</dbReference>
<feature type="active site" description="Proton donor/acceptor" evidence="6">
    <location>
        <position position="104"/>
    </location>
</feature>
<proteinExistence type="predicted"/>
<evidence type="ECO:0000313" key="8">
    <source>
        <dbReference type="EMBL" id="ODG94093.1"/>
    </source>
</evidence>
<organism evidence="8 9">
    <name type="scientific">Gottfriedia luciferensis</name>
    <dbReference type="NCBI Taxonomy" id="178774"/>
    <lineage>
        <taxon>Bacteria</taxon>
        <taxon>Bacillati</taxon>
        <taxon>Bacillota</taxon>
        <taxon>Bacilli</taxon>
        <taxon>Bacillales</taxon>
        <taxon>Bacillaceae</taxon>
        <taxon>Gottfriedia</taxon>
    </lineage>
</organism>
<protein>
    <recommendedName>
        <fullName evidence="7">L,D-TPase catalytic domain-containing protein</fullName>
    </recommendedName>
</protein>
<evidence type="ECO:0000313" key="9">
    <source>
        <dbReference type="Proteomes" id="UP000094580"/>
    </source>
</evidence>
<evidence type="ECO:0000256" key="3">
    <source>
        <dbReference type="ARBA" id="ARBA00022960"/>
    </source>
</evidence>
<dbReference type="CDD" id="cd16913">
    <property type="entry name" value="YkuD_like"/>
    <property type="match status" value="1"/>
</dbReference>
<keyword evidence="3 6" id="KW-0133">Cell shape</keyword>
<keyword evidence="2" id="KW-0808">Transferase</keyword>
<name>A0ABX2ZX12_9BACI</name>
<dbReference type="Proteomes" id="UP000094580">
    <property type="component" value="Unassembled WGS sequence"/>
</dbReference>
<dbReference type="PANTHER" id="PTHR30582">
    <property type="entry name" value="L,D-TRANSPEPTIDASE"/>
    <property type="match status" value="1"/>
</dbReference>
<gene>
    <name evidence="8" type="ORF">BED47_02490</name>
</gene>
<dbReference type="SUPFAM" id="SSF141523">
    <property type="entry name" value="L,D-transpeptidase catalytic domain-like"/>
    <property type="match status" value="1"/>
</dbReference>
<dbReference type="InterPro" id="IPR038063">
    <property type="entry name" value="Transpep_catalytic_dom"/>
</dbReference>
<comment type="caution">
    <text evidence="8">The sequence shown here is derived from an EMBL/GenBank/DDBJ whole genome shotgun (WGS) entry which is preliminary data.</text>
</comment>
<keyword evidence="5 6" id="KW-0961">Cell wall biogenesis/degradation</keyword>
<accession>A0ABX2ZX12</accession>
<dbReference type="Pfam" id="PF03734">
    <property type="entry name" value="YkuD"/>
    <property type="match status" value="1"/>
</dbReference>
<dbReference type="Gene3D" id="2.40.440.10">
    <property type="entry name" value="L,D-transpeptidase catalytic domain-like"/>
    <property type="match status" value="1"/>
</dbReference>